<keyword evidence="1 3" id="KW-0489">Methyltransferase</keyword>
<evidence type="ECO:0000313" key="3">
    <source>
        <dbReference type="EMBL" id="RBP97951.1"/>
    </source>
</evidence>
<dbReference type="GO" id="GO:0003676">
    <property type="term" value="F:nucleic acid binding"/>
    <property type="evidence" value="ECO:0007669"/>
    <property type="project" value="InterPro"/>
</dbReference>
<dbReference type="InterPro" id="IPR002052">
    <property type="entry name" value="DNA_methylase_N6_adenine_CS"/>
</dbReference>
<dbReference type="CDD" id="cd02440">
    <property type="entry name" value="AdoMet_MTases"/>
    <property type="match status" value="1"/>
</dbReference>
<dbReference type="EMBL" id="PDCG01000003">
    <property type="protein sequence ID" value="RBP97951.1"/>
    <property type="molecule type" value="Genomic_DNA"/>
</dbReference>
<organism evidence="3 4">
    <name type="scientific">Bifidobacterium aemilianum</name>
    <dbReference type="NCBI Taxonomy" id="2493120"/>
    <lineage>
        <taxon>Bacteria</taxon>
        <taxon>Bacillati</taxon>
        <taxon>Actinomycetota</taxon>
        <taxon>Actinomycetes</taxon>
        <taxon>Bifidobacteriales</taxon>
        <taxon>Bifidobacteriaceae</taxon>
        <taxon>Bifidobacterium</taxon>
    </lineage>
</organism>
<dbReference type="PIRSF" id="PIRSF004553">
    <property type="entry name" value="CHP00095"/>
    <property type="match status" value="1"/>
</dbReference>
<keyword evidence="2 3" id="KW-0808">Transferase</keyword>
<dbReference type="InterPro" id="IPR029063">
    <property type="entry name" value="SAM-dependent_MTases_sf"/>
</dbReference>
<sequence length="198" mass="21120">MHVISGRFKGLPLPAARAGTRPTTERTKEAIFSRLESQGVTAEARVLDLYAGTGALGLEALSRGADALVAVESSDPVAMTLSKTFQALKKQPSWRPDMEARVVRRKAEQFVGSAADGGADSGAFDLIFIDPPYALSTEDCDELLLKLVAGGLAAPDAVIVLERSKRSEPPTLPDGWDIAQRRDYGETTVFYVEAVAAA</sequence>
<dbReference type="GO" id="GO:0008168">
    <property type="term" value="F:methyltransferase activity"/>
    <property type="evidence" value="ECO:0007669"/>
    <property type="project" value="UniProtKB-KW"/>
</dbReference>
<dbReference type="PANTHER" id="PTHR43542">
    <property type="entry name" value="METHYLTRANSFERASE"/>
    <property type="match status" value="1"/>
</dbReference>
<dbReference type="GO" id="GO:0031167">
    <property type="term" value="P:rRNA methylation"/>
    <property type="evidence" value="ECO:0007669"/>
    <property type="project" value="InterPro"/>
</dbReference>
<reference evidence="3 4" key="1">
    <citation type="submission" date="2017-10" db="EMBL/GenBank/DDBJ databases">
        <title>Bifidobacterium xylocopum sp. nov. and Bifidobacterium aemilianum sp. nov., from the carpenter bee (Xylocopa violacea) digestive tract.</title>
        <authorList>
            <person name="Alberoni D."/>
            <person name="Baffoni L."/>
            <person name="Di Gioia D."/>
            <person name="Gaggia F."/>
            <person name="Biavati B."/>
        </authorList>
    </citation>
    <scope>NUCLEOTIDE SEQUENCE [LARGE SCALE GENOMIC DNA]</scope>
    <source>
        <strain evidence="3 4">XV10</strain>
    </source>
</reference>
<dbReference type="PANTHER" id="PTHR43542:SF1">
    <property type="entry name" value="METHYLTRANSFERASE"/>
    <property type="match status" value="1"/>
</dbReference>
<dbReference type="RefSeq" id="WP_113860200.1">
    <property type="nucleotide sequence ID" value="NZ_PDCG01000003.1"/>
</dbReference>
<dbReference type="Gene3D" id="3.40.50.150">
    <property type="entry name" value="Vaccinia Virus protein VP39"/>
    <property type="match status" value="1"/>
</dbReference>
<name>A0A366KBC2_9BIFI</name>
<proteinExistence type="predicted"/>
<evidence type="ECO:0000256" key="1">
    <source>
        <dbReference type="ARBA" id="ARBA00022603"/>
    </source>
</evidence>
<comment type="caution">
    <text evidence="3">The sequence shown here is derived from an EMBL/GenBank/DDBJ whole genome shotgun (WGS) entry which is preliminary data.</text>
</comment>
<keyword evidence="4" id="KW-1185">Reference proteome</keyword>
<evidence type="ECO:0000256" key="2">
    <source>
        <dbReference type="ARBA" id="ARBA00022679"/>
    </source>
</evidence>
<protein>
    <submittedName>
        <fullName evidence="3">16S rRNA (Guanine(966)-N(2))-methyltransferase RsmD</fullName>
    </submittedName>
</protein>
<evidence type="ECO:0000313" key="4">
    <source>
        <dbReference type="Proteomes" id="UP000252530"/>
    </source>
</evidence>
<dbReference type="Proteomes" id="UP000252530">
    <property type="component" value="Unassembled WGS sequence"/>
</dbReference>
<dbReference type="OrthoDB" id="9803017at2"/>
<gene>
    <name evidence="3" type="primary">rsmD</name>
    <name evidence="3" type="ORF">CRD60_05125</name>
</gene>
<accession>A0A366KBC2</accession>
<dbReference type="Pfam" id="PF03602">
    <property type="entry name" value="Cons_hypoth95"/>
    <property type="match status" value="1"/>
</dbReference>
<dbReference type="SUPFAM" id="SSF53335">
    <property type="entry name" value="S-adenosyl-L-methionine-dependent methyltransferases"/>
    <property type="match status" value="1"/>
</dbReference>
<dbReference type="AlphaFoldDB" id="A0A366KBC2"/>
<dbReference type="NCBIfam" id="TIGR00095">
    <property type="entry name" value="16S rRNA (guanine(966)-N(2))-methyltransferase RsmD"/>
    <property type="match status" value="1"/>
</dbReference>
<dbReference type="InterPro" id="IPR004398">
    <property type="entry name" value="RNA_MeTrfase_RsmD"/>
</dbReference>
<dbReference type="PROSITE" id="PS00092">
    <property type="entry name" value="N6_MTASE"/>
    <property type="match status" value="1"/>
</dbReference>